<proteinExistence type="predicted"/>
<dbReference type="Proteomes" id="UP000821845">
    <property type="component" value="Chromosome 1"/>
</dbReference>
<name>A0ACB7TFW9_HYAAI</name>
<evidence type="ECO:0000313" key="1">
    <source>
        <dbReference type="EMBL" id="KAH6945222.1"/>
    </source>
</evidence>
<sequence length="606" mass="66663">MPATVEVEGMDASPEELEDAGWTAAFRSRKGDVRNGPSGGGGQRGGVKAMAGSGKVQEARSPQREASARSHSRGRSQPDKRTTWVDKAKNQPKPGPPERRGRSPSRSEHVVNPRMLALEAENKQLRRDLAELKAAFESFKERAQGDRKEHGPLWGKAKRRALDSAEGQSESTAAVVAGQLEAAPSSVAGGVEDRWARMGTTLSRMMDVLSSLEGRITVLERPKALAKGRHEMAAESQLHDPGPSREGSAAADVIKHKYVDWDLFRRIREEEASNDDDFAGLLARLQQAVERATKEIETQLAVPKMDSKLAHLLEAKNGLLNRWRSQRLNRRLRARISLLNKEIEAYAKDLGRQQWIEKCNETDGRMRRGSRWGLLKSLLNDKASKGAACLATDRIIRKQLSTGITEAQMAHDLANQYLPLRSGNATGDRLSSEYGGRREARARAILRSVGSDAKAALFVDAAEYSTRRAFGVSVVDGKGHLVARASVCTDHVTVAEEIAIALALQAAEAQVRVSEERGSSEGCSPSRGSRRAKTRREDPESKRMCLEAAALEKVVGEPIITIITAQNEDEADKIRDLILAFQASDWTRRMWAWRALRVSLSNGGRE</sequence>
<gene>
    <name evidence="1" type="ORF">HPB50_007572</name>
</gene>
<protein>
    <submittedName>
        <fullName evidence="1">Uncharacterized protein</fullName>
    </submittedName>
</protein>
<evidence type="ECO:0000313" key="2">
    <source>
        <dbReference type="Proteomes" id="UP000821845"/>
    </source>
</evidence>
<dbReference type="EMBL" id="CM023481">
    <property type="protein sequence ID" value="KAH6945222.1"/>
    <property type="molecule type" value="Genomic_DNA"/>
</dbReference>
<accession>A0ACB7TFW9</accession>
<reference evidence="1" key="1">
    <citation type="submission" date="2020-05" db="EMBL/GenBank/DDBJ databases">
        <title>Large-scale comparative analyses of tick genomes elucidate their genetic diversity and vector capacities.</title>
        <authorList>
            <person name="Jia N."/>
            <person name="Wang J."/>
            <person name="Shi W."/>
            <person name="Du L."/>
            <person name="Sun Y."/>
            <person name="Zhan W."/>
            <person name="Jiang J."/>
            <person name="Wang Q."/>
            <person name="Zhang B."/>
            <person name="Ji P."/>
            <person name="Sakyi L.B."/>
            <person name="Cui X."/>
            <person name="Yuan T."/>
            <person name="Jiang B."/>
            <person name="Yang W."/>
            <person name="Lam T.T.-Y."/>
            <person name="Chang Q."/>
            <person name="Ding S."/>
            <person name="Wang X."/>
            <person name="Zhu J."/>
            <person name="Ruan X."/>
            <person name="Zhao L."/>
            <person name="Wei J."/>
            <person name="Que T."/>
            <person name="Du C."/>
            <person name="Cheng J."/>
            <person name="Dai P."/>
            <person name="Han X."/>
            <person name="Huang E."/>
            <person name="Gao Y."/>
            <person name="Liu J."/>
            <person name="Shao H."/>
            <person name="Ye R."/>
            <person name="Li L."/>
            <person name="Wei W."/>
            <person name="Wang X."/>
            <person name="Wang C."/>
            <person name="Yang T."/>
            <person name="Huo Q."/>
            <person name="Li W."/>
            <person name="Guo W."/>
            <person name="Chen H."/>
            <person name="Zhou L."/>
            <person name="Ni X."/>
            <person name="Tian J."/>
            <person name="Zhou Y."/>
            <person name="Sheng Y."/>
            <person name="Liu T."/>
            <person name="Pan Y."/>
            <person name="Xia L."/>
            <person name="Li J."/>
            <person name="Zhao F."/>
            <person name="Cao W."/>
        </authorList>
    </citation>
    <scope>NUCLEOTIDE SEQUENCE</scope>
    <source>
        <strain evidence="1">Hyas-2018</strain>
    </source>
</reference>
<comment type="caution">
    <text evidence="1">The sequence shown here is derived from an EMBL/GenBank/DDBJ whole genome shotgun (WGS) entry which is preliminary data.</text>
</comment>
<keyword evidence="2" id="KW-1185">Reference proteome</keyword>
<organism evidence="1 2">
    <name type="scientific">Hyalomma asiaticum</name>
    <name type="common">Tick</name>
    <dbReference type="NCBI Taxonomy" id="266040"/>
    <lineage>
        <taxon>Eukaryota</taxon>
        <taxon>Metazoa</taxon>
        <taxon>Ecdysozoa</taxon>
        <taxon>Arthropoda</taxon>
        <taxon>Chelicerata</taxon>
        <taxon>Arachnida</taxon>
        <taxon>Acari</taxon>
        <taxon>Parasitiformes</taxon>
        <taxon>Ixodida</taxon>
        <taxon>Ixodoidea</taxon>
        <taxon>Ixodidae</taxon>
        <taxon>Hyalomminae</taxon>
        <taxon>Hyalomma</taxon>
    </lineage>
</organism>